<dbReference type="InterPro" id="IPR000620">
    <property type="entry name" value="EamA_dom"/>
</dbReference>
<feature type="transmembrane region" description="Helical" evidence="6">
    <location>
        <begin position="201"/>
        <end position="219"/>
    </location>
</feature>
<keyword evidence="3 6" id="KW-0812">Transmembrane</keyword>
<dbReference type="KEGG" id="ohi:H8790_10075"/>
<feature type="transmembrane region" description="Helical" evidence="6">
    <location>
        <begin position="19"/>
        <end position="41"/>
    </location>
</feature>
<feature type="transmembrane region" description="Helical" evidence="6">
    <location>
        <begin position="161"/>
        <end position="181"/>
    </location>
</feature>
<protein>
    <submittedName>
        <fullName evidence="8">EamA family transporter</fullName>
    </submittedName>
</protein>
<dbReference type="InterPro" id="IPR037185">
    <property type="entry name" value="EmrE-like"/>
</dbReference>
<dbReference type="GO" id="GO:0016020">
    <property type="term" value="C:membrane"/>
    <property type="evidence" value="ECO:0007669"/>
    <property type="project" value="UniProtKB-SubCell"/>
</dbReference>
<reference evidence="8 9" key="1">
    <citation type="submission" date="2020-08" db="EMBL/GenBank/DDBJ databases">
        <authorList>
            <person name="Liu C."/>
            <person name="Sun Q."/>
        </authorList>
    </citation>
    <scope>NUCLEOTIDE SEQUENCE [LARGE SCALE GENOMIC DNA]</scope>
    <source>
        <strain evidence="8 9">NSJ-62</strain>
    </source>
</reference>
<keyword evidence="5 6" id="KW-0472">Membrane</keyword>
<evidence type="ECO:0000256" key="6">
    <source>
        <dbReference type="SAM" id="Phobius"/>
    </source>
</evidence>
<accession>A0A7G9B2M8</accession>
<comment type="similarity">
    <text evidence="2">Belongs to the EamA transporter family.</text>
</comment>
<feature type="domain" description="EamA" evidence="7">
    <location>
        <begin position="135"/>
        <end position="269"/>
    </location>
</feature>
<keyword evidence="4 6" id="KW-1133">Transmembrane helix</keyword>
<dbReference type="SUPFAM" id="SSF103481">
    <property type="entry name" value="Multidrug resistance efflux transporter EmrE"/>
    <property type="match status" value="2"/>
</dbReference>
<feature type="transmembrane region" description="Helical" evidence="6">
    <location>
        <begin position="53"/>
        <end position="72"/>
    </location>
</feature>
<evidence type="ECO:0000256" key="1">
    <source>
        <dbReference type="ARBA" id="ARBA00004141"/>
    </source>
</evidence>
<feature type="transmembrane region" description="Helical" evidence="6">
    <location>
        <begin position="78"/>
        <end position="97"/>
    </location>
</feature>
<feature type="transmembrane region" description="Helical" evidence="6">
    <location>
        <begin position="109"/>
        <end position="131"/>
    </location>
</feature>
<evidence type="ECO:0000256" key="3">
    <source>
        <dbReference type="ARBA" id="ARBA00022692"/>
    </source>
</evidence>
<keyword evidence="9" id="KW-1185">Reference proteome</keyword>
<dbReference type="InterPro" id="IPR050638">
    <property type="entry name" value="AA-Vitamin_Transporters"/>
</dbReference>
<dbReference type="Pfam" id="PF00892">
    <property type="entry name" value="EamA"/>
    <property type="match status" value="2"/>
</dbReference>
<dbReference type="EMBL" id="CP060490">
    <property type="protein sequence ID" value="QNL43809.1"/>
    <property type="molecule type" value="Genomic_DNA"/>
</dbReference>
<organism evidence="8 9">
    <name type="scientific">Oscillibacter hominis</name>
    <dbReference type="NCBI Taxonomy" id="2763056"/>
    <lineage>
        <taxon>Bacteria</taxon>
        <taxon>Bacillati</taxon>
        <taxon>Bacillota</taxon>
        <taxon>Clostridia</taxon>
        <taxon>Eubacteriales</taxon>
        <taxon>Oscillospiraceae</taxon>
        <taxon>Oscillibacter</taxon>
    </lineage>
</organism>
<sequence>MWGTSNLFTKIGVGGIPPMQFACLRFFLAGVVLLTVALLRGERLSFSPEEWKSLLKIGLLMNFLTNGCVVISNTLIDSSVVTVMMATTPIFAALFELVVGKAAKRAKTLLGMAGGFIGILIVVLCGSGKLYANGKGVLVILTGVLFWTTGTLYSKQKSISGSVFSQTAVEALFSSLLFFGASRLTGSIPLSGISAEAMIPVLYLAIFDSVIGFASYIYLLKVMPASKVCTYAYINPVVALILGNLFLKEQLIPGKILGMAIIIGSVIFIQRERPVCQ</sequence>
<feature type="transmembrane region" description="Helical" evidence="6">
    <location>
        <begin position="228"/>
        <end position="246"/>
    </location>
</feature>
<dbReference type="PANTHER" id="PTHR32322">
    <property type="entry name" value="INNER MEMBRANE TRANSPORTER"/>
    <property type="match status" value="1"/>
</dbReference>
<comment type="subcellular location">
    <subcellularLocation>
        <location evidence="1">Membrane</location>
        <topology evidence="1">Multi-pass membrane protein</topology>
    </subcellularLocation>
</comment>
<dbReference type="PANTHER" id="PTHR32322:SF14">
    <property type="entry name" value="PROTEIN PAGO"/>
    <property type="match status" value="1"/>
</dbReference>
<dbReference type="Gene3D" id="1.10.3730.20">
    <property type="match status" value="1"/>
</dbReference>
<evidence type="ECO:0000313" key="9">
    <source>
        <dbReference type="Proteomes" id="UP000515960"/>
    </source>
</evidence>
<evidence type="ECO:0000259" key="7">
    <source>
        <dbReference type="Pfam" id="PF00892"/>
    </source>
</evidence>
<evidence type="ECO:0000256" key="5">
    <source>
        <dbReference type="ARBA" id="ARBA00023136"/>
    </source>
</evidence>
<evidence type="ECO:0000256" key="2">
    <source>
        <dbReference type="ARBA" id="ARBA00007362"/>
    </source>
</evidence>
<dbReference type="Proteomes" id="UP000515960">
    <property type="component" value="Chromosome"/>
</dbReference>
<dbReference type="AlphaFoldDB" id="A0A7G9B2M8"/>
<name>A0A7G9B2M8_9FIRM</name>
<gene>
    <name evidence="8" type="ORF">H8790_10075</name>
</gene>
<feature type="domain" description="EamA" evidence="7">
    <location>
        <begin position="1"/>
        <end position="123"/>
    </location>
</feature>
<feature type="transmembrane region" description="Helical" evidence="6">
    <location>
        <begin position="137"/>
        <end position="154"/>
    </location>
</feature>
<evidence type="ECO:0000256" key="4">
    <source>
        <dbReference type="ARBA" id="ARBA00022989"/>
    </source>
</evidence>
<evidence type="ECO:0000313" key="8">
    <source>
        <dbReference type="EMBL" id="QNL43809.1"/>
    </source>
</evidence>
<proteinExistence type="inferred from homology"/>
<feature type="transmembrane region" description="Helical" evidence="6">
    <location>
        <begin position="252"/>
        <end position="269"/>
    </location>
</feature>